<dbReference type="SUPFAM" id="SSF55729">
    <property type="entry name" value="Acyl-CoA N-acyltransferases (Nat)"/>
    <property type="match status" value="1"/>
</dbReference>
<dbReference type="InterPro" id="IPR025685">
    <property type="entry name" value="YoaP-like_dom"/>
</dbReference>
<dbReference type="Gene3D" id="3.40.630.30">
    <property type="match status" value="1"/>
</dbReference>
<keyword evidence="3" id="KW-1185">Reference proteome</keyword>
<reference evidence="2 3" key="1">
    <citation type="submission" date="2019-10" db="EMBL/GenBank/DDBJ databases">
        <title>Alkaliphilus serpentinus sp. nov. and Alkaliphilus pronyensis sp. nov., two novel anaerobic alkaliphilic species isolated from the serpentinized-hosted hydrothermal field of the Prony Bay (New Caledonia).</title>
        <authorList>
            <person name="Postec A."/>
        </authorList>
    </citation>
    <scope>NUCLEOTIDE SEQUENCE [LARGE SCALE GENOMIC DNA]</scope>
    <source>
        <strain evidence="2 3">LacV</strain>
    </source>
</reference>
<accession>A0A6I0F3G4</accession>
<dbReference type="AlphaFoldDB" id="A0A6I0F3G4"/>
<evidence type="ECO:0000313" key="2">
    <source>
        <dbReference type="EMBL" id="KAB3533455.1"/>
    </source>
</evidence>
<dbReference type="GO" id="GO:0016747">
    <property type="term" value="F:acyltransferase activity, transferring groups other than amino-acyl groups"/>
    <property type="evidence" value="ECO:0007669"/>
    <property type="project" value="InterPro"/>
</dbReference>
<organism evidence="2 3">
    <name type="scientific">Alkaliphilus pronyensis</name>
    <dbReference type="NCBI Taxonomy" id="1482732"/>
    <lineage>
        <taxon>Bacteria</taxon>
        <taxon>Bacillati</taxon>
        <taxon>Bacillota</taxon>
        <taxon>Clostridia</taxon>
        <taxon>Peptostreptococcales</taxon>
        <taxon>Natronincolaceae</taxon>
        <taxon>Alkaliphilus</taxon>
    </lineage>
</organism>
<protein>
    <submittedName>
        <fullName evidence="2">GNAT family N-acetyltransferase</fullName>
    </submittedName>
</protein>
<feature type="domain" description="N-acetyltransferase" evidence="1">
    <location>
        <begin position="6"/>
        <end position="153"/>
    </location>
</feature>
<dbReference type="OrthoDB" id="3172674at2"/>
<keyword evidence="2" id="KW-0808">Transferase</keyword>
<comment type="caution">
    <text evidence="2">The sequence shown here is derived from an EMBL/GenBank/DDBJ whole genome shotgun (WGS) entry which is preliminary data.</text>
</comment>
<sequence length="248" mass="28525">MCDSYINSESNNVNEEHLCCAISDKKHQHGVGMKRTWLAERIKEGHVFKKLDARGKVFIEYASVENAWVPVMGENYVYIYCFWVSGSYKKKGHGKKLLEYCIEDAKSNGKSGICVISSKKKTPFLTDKKYMLKYGFEVADVIDNYELLALSFDGTKPSFTEGARKQKIDTKDLTIYYSMQCPYIPNCIEQVEVYCKENKIPLNLVKIDTLEKAKSVPCVFNNYAVFYEGRFITTHLLNLGYLKKMVLK</sequence>
<dbReference type="Pfam" id="PF00583">
    <property type="entry name" value="Acetyltransf_1"/>
    <property type="match status" value="1"/>
</dbReference>
<dbReference type="EMBL" id="WBZC01000040">
    <property type="protein sequence ID" value="KAB3533455.1"/>
    <property type="molecule type" value="Genomic_DNA"/>
</dbReference>
<gene>
    <name evidence="2" type="ORF">F8154_10665</name>
</gene>
<dbReference type="InterPro" id="IPR016181">
    <property type="entry name" value="Acyl_CoA_acyltransferase"/>
</dbReference>
<dbReference type="PROSITE" id="PS51186">
    <property type="entry name" value="GNAT"/>
    <property type="match status" value="1"/>
</dbReference>
<dbReference type="RefSeq" id="WP_151861599.1">
    <property type="nucleotide sequence ID" value="NZ_WBZC01000040.1"/>
</dbReference>
<dbReference type="Proteomes" id="UP000432715">
    <property type="component" value="Unassembled WGS sequence"/>
</dbReference>
<dbReference type="InterPro" id="IPR000182">
    <property type="entry name" value="GNAT_dom"/>
</dbReference>
<evidence type="ECO:0000259" key="1">
    <source>
        <dbReference type="PROSITE" id="PS51186"/>
    </source>
</evidence>
<dbReference type="Pfam" id="PF14268">
    <property type="entry name" value="YoaP"/>
    <property type="match status" value="1"/>
</dbReference>
<proteinExistence type="predicted"/>
<evidence type="ECO:0000313" key="3">
    <source>
        <dbReference type="Proteomes" id="UP000432715"/>
    </source>
</evidence>
<name>A0A6I0F3G4_9FIRM</name>